<dbReference type="PANTHER" id="PTHR43690:SF18">
    <property type="entry name" value="INSULIN-DEGRADING ENZYME-RELATED"/>
    <property type="match status" value="1"/>
</dbReference>
<evidence type="ECO:0000313" key="21">
    <source>
        <dbReference type="Proteomes" id="UP001595722"/>
    </source>
</evidence>
<dbReference type="InterPro" id="IPR054734">
    <property type="entry name" value="PqqF-like_C_4"/>
</dbReference>
<gene>
    <name evidence="20" type="ORF">ACFOMG_05280</name>
</gene>
<evidence type="ECO:0000313" key="20">
    <source>
        <dbReference type="EMBL" id="MFC3679523.1"/>
    </source>
</evidence>
<evidence type="ECO:0000256" key="12">
    <source>
        <dbReference type="ARBA" id="ARBA00031184"/>
    </source>
</evidence>
<comment type="function">
    <text evidence="2">Endopeptidase that degrades small peptides of less than 7 kDa, such as glucagon and insulin.</text>
</comment>
<feature type="compositionally biased region" description="Low complexity" evidence="15">
    <location>
        <begin position="253"/>
        <end position="265"/>
    </location>
</feature>
<feature type="region of interest" description="Disordered" evidence="15">
    <location>
        <begin position="250"/>
        <end position="273"/>
    </location>
</feature>
<evidence type="ECO:0000259" key="18">
    <source>
        <dbReference type="Pfam" id="PF16187"/>
    </source>
</evidence>
<dbReference type="InterPro" id="IPR011249">
    <property type="entry name" value="Metalloenz_LuxS/M16"/>
</dbReference>
<feature type="region of interest" description="Disordered" evidence="15">
    <location>
        <begin position="941"/>
        <end position="960"/>
    </location>
</feature>
<evidence type="ECO:0000256" key="10">
    <source>
        <dbReference type="ARBA" id="ARBA00023049"/>
    </source>
</evidence>
<reference evidence="21" key="1">
    <citation type="journal article" date="2019" name="Int. J. Syst. Evol. Microbiol.">
        <title>The Global Catalogue of Microorganisms (GCM) 10K type strain sequencing project: providing services to taxonomists for standard genome sequencing and annotation.</title>
        <authorList>
            <consortium name="The Broad Institute Genomics Platform"/>
            <consortium name="The Broad Institute Genome Sequencing Center for Infectious Disease"/>
            <person name="Wu L."/>
            <person name="Ma J."/>
        </authorList>
    </citation>
    <scope>NUCLEOTIDE SEQUENCE [LARGE SCALE GENOMIC DNA]</scope>
    <source>
        <strain evidence="21">KCTC 42424</strain>
    </source>
</reference>
<dbReference type="Pfam" id="PF05193">
    <property type="entry name" value="Peptidase_M16_C"/>
    <property type="match status" value="1"/>
</dbReference>
<organism evidence="20 21">
    <name type="scientific">Bacterioplanoides pacificum</name>
    <dbReference type="NCBI Taxonomy" id="1171596"/>
    <lineage>
        <taxon>Bacteria</taxon>
        <taxon>Pseudomonadati</taxon>
        <taxon>Pseudomonadota</taxon>
        <taxon>Gammaproteobacteria</taxon>
        <taxon>Oceanospirillales</taxon>
        <taxon>Oceanospirillaceae</taxon>
        <taxon>Bacterioplanoides</taxon>
    </lineage>
</organism>
<evidence type="ECO:0000256" key="5">
    <source>
        <dbReference type="ARBA" id="ARBA00017565"/>
    </source>
</evidence>
<keyword evidence="21" id="KW-1185">Reference proteome</keyword>
<dbReference type="InterPro" id="IPR032632">
    <property type="entry name" value="Peptidase_M16_M"/>
</dbReference>
<evidence type="ECO:0000256" key="8">
    <source>
        <dbReference type="ARBA" id="ARBA00022801"/>
    </source>
</evidence>
<comment type="similarity">
    <text evidence="3 14">Belongs to the peptidase M16 family.</text>
</comment>
<keyword evidence="10" id="KW-0482">Metalloprotease</keyword>
<evidence type="ECO:0000256" key="4">
    <source>
        <dbReference type="ARBA" id="ARBA00012449"/>
    </source>
</evidence>
<evidence type="ECO:0000256" key="2">
    <source>
        <dbReference type="ARBA" id="ARBA00002184"/>
    </source>
</evidence>
<evidence type="ECO:0000256" key="7">
    <source>
        <dbReference type="ARBA" id="ARBA00022723"/>
    </source>
</evidence>
<dbReference type="EC" id="3.4.24.55" evidence="4"/>
<dbReference type="SUPFAM" id="SSF63411">
    <property type="entry name" value="LuxS/MPP-like metallohydrolase"/>
    <property type="match status" value="4"/>
</dbReference>
<dbReference type="Pfam" id="PF00675">
    <property type="entry name" value="Peptidase_M16"/>
    <property type="match status" value="1"/>
</dbReference>
<dbReference type="InterPro" id="IPR001431">
    <property type="entry name" value="Pept_M16_Zn_BS"/>
</dbReference>
<dbReference type="RefSeq" id="WP_376865233.1">
    <property type="nucleotide sequence ID" value="NZ_JBHRYB010000005.1"/>
</dbReference>
<proteinExistence type="inferred from homology"/>
<dbReference type="Gene3D" id="3.30.830.10">
    <property type="entry name" value="Metalloenzyme, LuxS/M16 peptidase-like"/>
    <property type="match status" value="4"/>
</dbReference>
<evidence type="ECO:0000259" key="17">
    <source>
        <dbReference type="Pfam" id="PF05193"/>
    </source>
</evidence>
<dbReference type="Pfam" id="PF16187">
    <property type="entry name" value="Peptidase_M16_M"/>
    <property type="match status" value="1"/>
</dbReference>
<evidence type="ECO:0000256" key="6">
    <source>
        <dbReference type="ARBA" id="ARBA00022670"/>
    </source>
</evidence>
<comment type="caution">
    <text evidence="20">The sequence shown here is derived from an EMBL/GenBank/DDBJ whole genome shotgun (WGS) entry which is preliminary data.</text>
</comment>
<keyword evidence="7" id="KW-0479">Metal-binding</keyword>
<dbReference type="PANTHER" id="PTHR43690">
    <property type="entry name" value="NARDILYSIN"/>
    <property type="match status" value="1"/>
</dbReference>
<keyword evidence="6" id="KW-0645">Protease</keyword>
<dbReference type="InterPro" id="IPR011765">
    <property type="entry name" value="Pept_M16_N"/>
</dbReference>
<evidence type="ECO:0000256" key="9">
    <source>
        <dbReference type="ARBA" id="ARBA00022833"/>
    </source>
</evidence>
<dbReference type="Pfam" id="PF22456">
    <property type="entry name" value="PqqF-like_C_4"/>
    <property type="match status" value="1"/>
</dbReference>
<evidence type="ECO:0000256" key="1">
    <source>
        <dbReference type="ARBA" id="ARBA00001947"/>
    </source>
</evidence>
<keyword evidence="9" id="KW-0862">Zinc</keyword>
<evidence type="ECO:0000256" key="15">
    <source>
        <dbReference type="SAM" id="MobiDB-lite"/>
    </source>
</evidence>
<feature type="domain" description="Peptidase M16 C-terminal" evidence="17">
    <location>
        <begin position="211"/>
        <end position="387"/>
    </location>
</feature>
<feature type="domain" description="Peptidase M16 N-terminal" evidence="16">
    <location>
        <begin position="52"/>
        <end position="169"/>
    </location>
</feature>
<protein>
    <recommendedName>
        <fullName evidence="5">Protease 3</fullName>
        <ecNumber evidence="4">3.4.24.55</ecNumber>
    </recommendedName>
    <alternativeName>
        <fullName evidence="13">Pitrilysin</fullName>
    </alternativeName>
    <alternativeName>
        <fullName evidence="12">Protease III</fullName>
    </alternativeName>
    <alternativeName>
        <fullName evidence="11">Protease pi</fullName>
    </alternativeName>
</protein>
<evidence type="ECO:0000256" key="3">
    <source>
        <dbReference type="ARBA" id="ARBA00007261"/>
    </source>
</evidence>
<feature type="domain" description="Coenzyme PQQ synthesis protein F-like C-terminal lobe" evidence="19">
    <location>
        <begin position="770"/>
        <end position="869"/>
    </location>
</feature>
<evidence type="ECO:0000256" key="11">
    <source>
        <dbReference type="ARBA" id="ARBA00029597"/>
    </source>
</evidence>
<evidence type="ECO:0000256" key="14">
    <source>
        <dbReference type="RuleBase" id="RU004447"/>
    </source>
</evidence>
<dbReference type="Proteomes" id="UP001595722">
    <property type="component" value="Unassembled WGS sequence"/>
</dbReference>
<evidence type="ECO:0000259" key="19">
    <source>
        <dbReference type="Pfam" id="PF22456"/>
    </source>
</evidence>
<evidence type="ECO:0000259" key="16">
    <source>
        <dbReference type="Pfam" id="PF00675"/>
    </source>
</evidence>
<feature type="domain" description="Peptidase M16 middle/third" evidence="18">
    <location>
        <begin position="397"/>
        <end position="672"/>
    </location>
</feature>
<dbReference type="InterPro" id="IPR007863">
    <property type="entry name" value="Peptidase_M16_C"/>
</dbReference>
<dbReference type="InterPro" id="IPR050626">
    <property type="entry name" value="Peptidase_M16"/>
</dbReference>
<evidence type="ECO:0000256" key="13">
    <source>
        <dbReference type="ARBA" id="ARBA00033450"/>
    </source>
</evidence>
<name>A0ABV7VRB8_9GAMM</name>
<dbReference type="PROSITE" id="PS00143">
    <property type="entry name" value="INSULINASE"/>
    <property type="match status" value="1"/>
</dbReference>
<keyword evidence="8" id="KW-0378">Hydrolase</keyword>
<accession>A0ABV7VRB8</accession>
<comment type="cofactor">
    <cofactor evidence="1">
        <name>Zn(2+)</name>
        <dbReference type="ChEBI" id="CHEBI:29105"/>
    </cofactor>
</comment>
<dbReference type="EMBL" id="JBHRYB010000005">
    <property type="protein sequence ID" value="MFC3679523.1"/>
    <property type="molecule type" value="Genomic_DNA"/>
</dbReference>
<sequence length="960" mass="109019">MLSPRYWTFLFIVLAAIAYSMVKHLNQPELIVSPSDPFSYRYLELDNGMKALLLSTPDSDKAAAAVSVSVGSGDDPQDREGLAHFLEHMLFLGTEPYPEAGEYQAYISRNGGVHNAFTAHSQTTYFFEVNNTALAGALDRFAPFFISPTFDEQYVEREKNAVHAEYKSKYKDDFRRIFSAEKQAMNPQHPYASFSTGNLDTLADRDGSHIRDELLTFYQQHYSSDRMTLVLAGNYPLEQLEQWAKEHFSAVPQQDNSGDQSSNQQPLFKPGQLPLDLNVEPVKEIRRLQFTFPVPASKHLYQYKPIQVITSLIGHEGEGSLLAYLKQKGWAEGLSAGRSLATDNETTIVVQVSLTRNGLLHTDQITQALMHYIKLIKQAPLPDYLITEQATMSELSFRFQEQSRLSDYVVRLSSNLLIYPSHDVIYGDYKWLPISQPTLKPFLDALNVNNMLRTLIAPNVASEILDPWYGTPIRLRPSQFPNLSLPEEGLEALHLPRANPFIPDNLEASVKQASSQPEALINDPQRSLWYYAEQDFEQPKAHVRVLLQQPEIQQSARARVLARLYTRTVNEALNTYSYPAHVAGLSYNLSVTGEGVLLHIGGYQDKMPALLQRVLQEMQQIELSEDAFKRYKNSLQRGLENQLKGKPYQRTMEELKHWLFEPSFSAPDLLAELQDVSREDVLTFAQQFRNQVAHELYLHGKLSRQQANTLAQLVQDVFPANHPRLAPSQVLQAPAGVHQQALQLDHQDSAFTLYIQGDENDDQTRAAYSLLGQILSAPYYQYMRTEQQLGYIVFATPYPQKTVPGIAFIVQSPQATPQQIRAQSDIFFRQFDSQLAAMPAAEFDNFKQGLINLLLEKPKNMAEKASRYWRDLGNQRFSFDTLEAIAAEVEKLTLNDIQQLYQHAIMQQQQPWLIFTQGGELPDTALLQTVDRSQQARFQLDTLTSDNQASDTQGNEDQSH</sequence>